<reference evidence="1 2" key="1">
    <citation type="submission" date="2022-05" db="EMBL/GenBank/DDBJ databases">
        <title>Genome Sequencing of Bee-Associated Microbes.</title>
        <authorList>
            <person name="Dunlap C."/>
        </authorList>
    </citation>
    <scope>NUCLEOTIDE SEQUENCE [LARGE SCALE GENOMIC DNA]</scope>
    <source>
        <strain evidence="1 2">NRRL B-14421</strain>
    </source>
</reference>
<keyword evidence="2" id="KW-1185">Reference proteome</keyword>
<dbReference type="EMBL" id="JAMDMX010000107">
    <property type="protein sequence ID" value="MCY9696684.1"/>
    <property type="molecule type" value="Genomic_DNA"/>
</dbReference>
<evidence type="ECO:0000313" key="1">
    <source>
        <dbReference type="EMBL" id="MCY9696684.1"/>
    </source>
</evidence>
<comment type="caution">
    <text evidence="1">The sequence shown here is derived from an EMBL/GenBank/DDBJ whole genome shotgun (WGS) entry which is preliminary data.</text>
</comment>
<dbReference type="RefSeq" id="WP_051254198.1">
    <property type="nucleotide sequence ID" value="NZ_JAMDMW010000079.1"/>
</dbReference>
<accession>A0ABT4GKW5</accession>
<protein>
    <submittedName>
        <fullName evidence="1">Uncharacterized protein</fullName>
    </submittedName>
</protein>
<organism evidence="1 2">
    <name type="scientific">Paenibacillus alginolyticus</name>
    <dbReference type="NCBI Taxonomy" id="59839"/>
    <lineage>
        <taxon>Bacteria</taxon>
        <taxon>Bacillati</taxon>
        <taxon>Bacillota</taxon>
        <taxon>Bacilli</taxon>
        <taxon>Bacillales</taxon>
        <taxon>Paenibacillaceae</taxon>
        <taxon>Paenibacillus</taxon>
    </lineage>
</organism>
<proteinExistence type="predicted"/>
<sequence>MRKIKQANIVRFTERNDVRCADVEVKADGIKGSLLVEFTATKDNNFDMRHVYRKDASNEIDWYDNNLHAAFEDVSEELFSNKGLDKEWGEREAFIEEVLSFGSIRKELEEHFRRTHTSSLFHTDDVEDQTFLH</sequence>
<evidence type="ECO:0000313" key="2">
    <source>
        <dbReference type="Proteomes" id="UP001527099"/>
    </source>
</evidence>
<name>A0ABT4GKW5_9BACL</name>
<dbReference type="Proteomes" id="UP001527099">
    <property type="component" value="Unassembled WGS sequence"/>
</dbReference>
<gene>
    <name evidence="1" type="ORF">M5X19_27830</name>
</gene>